<evidence type="ECO:0000313" key="15">
    <source>
        <dbReference type="Proteomes" id="UP000183832"/>
    </source>
</evidence>
<name>A0A1J1IEM2_9DIPT</name>
<evidence type="ECO:0000256" key="1">
    <source>
        <dbReference type="ARBA" id="ARBA00004141"/>
    </source>
</evidence>
<dbReference type="OrthoDB" id="7790923at2759"/>
<evidence type="ECO:0000256" key="12">
    <source>
        <dbReference type="RuleBase" id="RU000679"/>
    </source>
</evidence>
<evidence type="ECO:0000256" key="7">
    <source>
        <dbReference type="ARBA" id="ARBA00023053"/>
    </source>
</evidence>
<dbReference type="AlphaFoldDB" id="A0A1J1IEM2"/>
<keyword evidence="7" id="KW-0915">Sodium</keyword>
<dbReference type="PANTHER" id="PTHR11690:SF240">
    <property type="entry name" value="PICKPOCKET 25-RELATED"/>
    <property type="match status" value="1"/>
</dbReference>
<dbReference type="PANTHER" id="PTHR11690">
    <property type="entry name" value="AMILORIDE-SENSITIVE SODIUM CHANNEL-RELATED"/>
    <property type="match status" value="1"/>
</dbReference>
<proteinExistence type="inferred from homology"/>
<comment type="subcellular location">
    <subcellularLocation>
        <location evidence="1">Membrane</location>
        <topology evidence="1">Multi-pass membrane protein</topology>
    </subcellularLocation>
</comment>
<dbReference type="Gene3D" id="1.10.287.820">
    <property type="entry name" value="Acid-sensing ion channel domain"/>
    <property type="match status" value="1"/>
</dbReference>
<dbReference type="InterPro" id="IPR001873">
    <property type="entry name" value="ENaC"/>
</dbReference>
<evidence type="ECO:0000256" key="11">
    <source>
        <dbReference type="ARBA" id="ARBA00023303"/>
    </source>
</evidence>
<dbReference type="GO" id="GO:0015280">
    <property type="term" value="F:ligand-gated sodium channel activity"/>
    <property type="evidence" value="ECO:0007669"/>
    <property type="project" value="TreeGrafter"/>
</dbReference>
<organism evidence="14 15">
    <name type="scientific">Clunio marinus</name>
    <dbReference type="NCBI Taxonomy" id="568069"/>
    <lineage>
        <taxon>Eukaryota</taxon>
        <taxon>Metazoa</taxon>
        <taxon>Ecdysozoa</taxon>
        <taxon>Arthropoda</taxon>
        <taxon>Hexapoda</taxon>
        <taxon>Insecta</taxon>
        <taxon>Pterygota</taxon>
        <taxon>Neoptera</taxon>
        <taxon>Endopterygota</taxon>
        <taxon>Diptera</taxon>
        <taxon>Nematocera</taxon>
        <taxon>Chironomoidea</taxon>
        <taxon>Chironomidae</taxon>
        <taxon>Clunio</taxon>
    </lineage>
</organism>
<keyword evidence="8 12" id="KW-0406">Ion transport</keyword>
<dbReference type="STRING" id="568069.A0A1J1IEM2"/>
<evidence type="ECO:0000256" key="3">
    <source>
        <dbReference type="ARBA" id="ARBA00022448"/>
    </source>
</evidence>
<feature type="transmembrane region" description="Helical" evidence="13">
    <location>
        <begin position="195"/>
        <end position="218"/>
    </location>
</feature>
<dbReference type="Proteomes" id="UP000183832">
    <property type="component" value="Unassembled WGS sequence"/>
</dbReference>
<evidence type="ECO:0000313" key="14">
    <source>
        <dbReference type="EMBL" id="CRK98218.1"/>
    </source>
</evidence>
<gene>
    <name evidence="14" type="ORF">CLUMA_CG011581</name>
</gene>
<evidence type="ECO:0000256" key="8">
    <source>
        <dbReference type="ARBA" id="ARBA00023065"/>
    </source>
</evidence>
<evidence type="ECO:0000256" key="4">
    <source>
        <dbReference type="ARBA" id="ARBA00022461"/>
    </source>
</evidence>
<evidence type="ECO:0000256" key="2">
    <source>
        <dbReference type="ARBA" id="ARBA00007193"/>
    </source>
</evidence>
<keyword evidence="10 12" id="KW-0739">Sodium transport</keyword>
<dbReference type="GO" id="GO:0005886">
    <property type="term" value="C:plasma membrane"/>
    <property type="evidence" value="ECO:0007669"/>
    <property type="project" value="TreeGrafter"/>
</dbReference>
<accession>A0A1J1IEM2</accession>
<reference evidence="14 15" key="1">
    <citation type="submission" date="2015-04" db="EMBL/GenBank/DDBJ databases">
        <authorList>
            <person name="Syromyatnikov M.Y."/>
            <person name="Popov V.N."/>
        </authorList>
    </citation>
    <scope>NUCLEOTIDE SEQUENCE [LARGE SCALE GENOMIC DNA]</scope>
</reference>
<evidence type="ECO:0000256" key="10">
    <source>
        <dbReference type="ARBA" id="ARBA00023201"/>
    </source>
</evidence>
<evidence type="ECO:0000256" key="5">
    <source>
        <dbReference type="ARBA" id="ARBA00022692"/>
    </source>
</evidence>
<sequence>MCLKSKKLISKCRSSTSYGEKNLTAKNSTSYCVTSELVHNIEDVVVGDSQDFEESDEDMAIKRTIRVDLIVAEDNVIELKPKSRKCLFRSEPNSEYFNVYTKDLCKIDCRIKRSLMFCKCVPFFYAIPNVETCDIKGMICLSESQWYNTSSCECPNLCEEVIYTRISTEKDNTGPSFSGVTIFLQFSKTRIIRSVLFNFNDLLVGLGGCVSFFLGFSFLTGVELFYSTFECVIEFIINIFQSRKRNISSY</sequence>
<keyword evidence="5 12" id="KW-0812">Transmembrane</keyword>
<evidence type="ECO:0000256" key="13">
    <source>
        <dbReference type="SAM" id="Phobius"/>
    </source>
</evidence>
<dbReference type="EMBL" id="CVRI01000047">
    <property type="protein sequence ID" value="CRK98218.1"/>
    <property type="molecule type" value="Genomic_DNA"/>
</dbReference>
<keyword evidence="4 12" id="KW-0894">Sodium channel</keyword>
<evidence type="ECO:0000256" key="6">
    <source>
        <dbReference type="ARBA" id="ARBA00022989"/>
    </source>
</evidence>
<keyword evidence="11 12" id="KW-0407">Ion channel</keyword>
<protein>
    <submittedName>
        <fullName evidence="14">CLUMA_CG011581, isoform A</fullName>
    </submittedName>
</protein>
<evidence type="ECO:0000256" key="9">
    <source>
        <dbReference type="ARBA" id="ARBA00023136"/>
    </source>
</evidence>
<keyword evidence="9 13" id="KW-0472">Membrane</keyword>
<dbReference type="Pfam" id="PF00858">
    <property type="entry name" value="ASC"/>
    <property type="match status" value="1"/>
</dbReference>
<keyword evidence="3 12" id="KW-0813">Transport</keyword>
<keyword evidence="15" id="KW-1185">Reference proteome</keyword>
<comment type="similarity">
    <text evidence="2 12">Belongs to the amiloride-sensitive sodium channel (TC 1.A.6) family.</text>
</comment>
<keyword evidence="6 13" id="KW-1133">Transmembrane helix</keyword>